<name>A0AAV2QM25_MEGNR</name>
<dbReference type="PRINTS" id="PR00376">
    <property type="entry name" value="IL1BCENZYME"/>
</dbReference>
<evidence type="ECO:0000256" key="2">
    <source>
        <dbReference type="ARBA" id="ARBA00022670"/>
    </source>
</evidence>
<dbReference type="InterPro" id="IPR002138">
    <property type="entry name" value="Pept_C14_p10"/>
</dbReference>
<comment type="caution">
    <text evidence="11">The sequence shown here is derived from an EMBL/GenBank/DDBJ whole genome shotgun (WGS) entry which is preliminary data.</text>
</comment>
<evidence type="ECO:0000313" key="11">
    <source>
        <dbReference type="EMBL" id="CAL4089442.1"/>
    </source>
</evidence>
<feature type="compositionally biased region" description="Basic and acidic residues" evidence="8">
    <location>
        <begin position="9"/>
        <end position="27"/>
    </location>
</feature>
<organism evidence="11 12">
    <name type="scientific">Meganyctiphanes norvegica</name>
    <name type="common">Northern krill</name>
    <name type="synonym">Thysanopoda norvegica</name>
    <dbReference type="NCBI Taxonomy" id="48144"/>
    <lineage>
        <taxon>Eukaryota</taxon>
        <taxon>Metazoa</taxon>
        <taxon>Ecdysozoa</taxon>
        <taxon>Arthropoda</taxon>
        <taxon>Crustacea</taxon>
        <taxon>Multicrustacea</taxon>
        <taxon>Malacostraca</taxon>
        <taxon>Eumalacostraca</taxon>
        <taxon>Eucarida</taxon>
        <taxon>Euphausiacea</taxon>
        <taxon>Euphausiidae</taxon>
        <taxon>Meganyctiphanes</taxon>
    </lineage>
</organism>
<dbReference type="PROSITE" id="PS50208">
    <property type="entry name" value="CASPASE_P20"/>
    <property type="match status" value="1"/>
</dbReference>
<evidence type="ECO:0000256" key="7">
    <source>
        <dbReference type="RuleBase" id="RU003971"/>
    </source>
</evidence>
<comment type="similarity">
    <text evidence="1 7">Belongs to the peptidase C14A family.</text>
</comment>
<dbReference type="InterPro" id="IPR033139">
    <property type="entry name" value="Caspase_cys_AS"/>
</dbReference>
<dbReference type="InterPro" id="IPR016129">
    <property type="entry name" value="Caspase_his_AS"/>
</dbReference>
<gene>
    <name evidence="11" type="ORF">MNOR_LOCUS13808</name>
</gene>
<evidence type="ECO:0000256" key="5">
    <source>
        <dbReference type="ARBA" id="ARBA00022807"/>
    </source>
</evidence>
<dbReference type="GO" id="GO:0043525">
    <property type="term" value="P:positive regulation of neuron apoptotic process"/>
    <property type="evidence" value="ECO:0007669"/>
    <property type="project" value="TreeGrafter"/>
</dbReference>
<keyword evidence="2" id="KW-0645">Protease</keyword>
<dbReference type="GO" id="GO:0005737">
    <property type="term" value="C:cytoplasm"/>
    <property type="evidence" value="ECO:0007669"/>
    <property type="project" value="TreeGrafter"/>
</dbReference>
<dbReference type="PROSITE" id="PS50207">
    <property type="entry name" value="CASPASE_P10"/>
    <property type="match status" value="1"/>
</dbReference>
<dbReference type="GO" id="GO:0045476">
    <property type="term" value="P:nurse cell apoptotic process"/>
    <property type="evidence" value="ECO:0007669"/>
    <property type="project" value="UniProtKB-ARBA"/>
</dbReference>
<accession>A0AAV2QM25</accession>
<keyword evidence="6" id="KW-0865">Zymogen</keyword>
<dbReference type="FunFam" id="3.40.50.1460:FF:000001">
    <property type="entry name" value="Caspase-3 preproprotein"/>
    <property type="match status" value="1"/>
</dbReference>
<feature type="region of interest" description="Disordered" evidence="8">
    <location>
        <begin position="1"/>
        <end position="27"/>
    </location>
</feature>
<evidence type="ECO:0000256" key="4">
    <source>
        <dbReference type="ARBA" id="ARBA00022801"/>
    </source>
</evidence>
<dbReference type="CDD" id="cd00032">
    <property type="entry name" value="CASc"/>
    <property type="match status" value="1"/>
</dbReference>
<dbReference type="GO" id="GO:0006508">
    <property type="term" value="P:proteolysis"/>
    <property type="evidence" value="ECO:0007669"/>
    <property type="project" value="UniProtKB-KW"/>
</dbReference>
<protein>
    <submittedName>
        <fullName evidence="11">Uncharacterized protein</fullName>
    </submittedName>
</protein>
<dbReference type="Pfam" id="PF00656">
    <property type="entry name" value="Peptidase_C14"/>
    <property type="match status" value="1"/>
</dbReference>
<dbReference type="Proteomes" id="UP001497623">
    <property type="component" value="Unassembled WGS sequence"/>
</dbReference>
<dbReference type="SUPFAM" id="SSF52129">
    <property type="entry name" value="Caspase-like"/>
    <property type="match status" value="1"/>
</dbReference>
<dbReference type="GO" id="GO:0004197">
    <property type="term" value="F:cysteine-type endopeptidase activity"/>
    <property type="evidence" value="ECO:0007669"/>
    <property type="project" value="InterPro"/>
</dbReference>
<proteinExistence type="inferred from homology"/>
<dbReference type="PROSITE" id="PS01122">
    <property type="entry name" value="CASPASE_CYS"/>
    <property type="match status" value="1"/>
</dbReference>
<dbReference type="PANTHER" id="PTHR10454">
    <property type="entry name" value="CASPASE"/>
    <property type="match status" value="1"/>
</dbReference>
<dbReference type="InterPro" id="IPR001309">
    <property type="entry name" value="Pept_C14_p20"/>
</dbReference>
<dbReference type="EMBL" id="CAXKWB010008044">
    <property type="protein sequence ID" value="CAL4089442.1"/>
    <property type="molecule type" value="Genomic_DNA"/>
</dbReference>
<evidence type="ECO:0000256" key="3">
    <source>
        <dbReference type="ARBA" id="ARBA00022703"/>
    </source>
</evidence>
<feature type="domain" description="Caspase family p10" evidence="9">
    <location>
        <begin position="244"/>
        <end position="339"/>
    </location>
</feature>
<evidence type="ECO:0000259" key="10">
    <source>
        <dbReference type="PROSITE" id="PS50208"/>
    </source>
</evidence>
<dbReference type="GO" id="GO:1990525">
    <property type="term" value="F:BIR domain binding"/>
    <property type="evidence" value="ECO:0007669"/>
    <property type="project" value="UniProtKB-ARBA"/>
</dbReference>
<dbReference type="GO" id="GO:0016322">
    <property type="term" value="P:neuron remodeling"/>
    <property type="evidence" value="ECO:0007669"/>
    <property type="project" value="UniProtKB-ARBA"/>
</dbReference>
<dbReference type="InterPro" id="IPR015917">
    <property type="entry name" value="Pept_C14A"/>
</dbReference>
<dbReference type="InterPro" id="IPR029030">
    <property type="entry name" value="Caspase-like_dom_sf"/>
</dbReference>
<dbReference type="PROSITE" id="PS01121">
    <property type="entry name" value="CASPASE_HIS"/>
    <property type="match status" value="1"/>
</dbReference>
<feature type="domain" description="Caspase family p20" evidence="10">
    <location>
        <begin position="98"/>
        <end position="223"/>
    </location>
</feature>
<evidence type="ECO:0000259" key="9">
    <source>
        <dbReference type="PROSITE" id="PS50207"/>
    </source>
</evidence>
<dbReference type="InterPro" id="IPR002398">
    <property type="entry name" value="Pept_C14"/>
</dbReference>
<dbReference type="GO" id="GO:0045751">
    <property type="term" value="P:negative regulation of Toll signaling pathway"/>
    <property type="evidence" value="ECO:0007669"/>
    <property type="project" value="UniProtKB-ARBA"/>
</dbReference>
<evidence type="ECO:0000256" key="8">
    <source>
        <dbReference type="SAM" id="MobiDB-lite"/>
    </source>
</evidence>
<reference evidence="11 12" key="1">
    <citation type="submission" date="2024-05" db="EMBL/GenBank/DDBJ databases">
        <authorList>
            <person name="Wallberg A."/>
        </authorList>
    </citation>
    <scope>NUCLEOTIDE SEQUENCE [LARGE SCALE GENOMIC DNA]</scope>
</reference>
<sequence>MEGSVTENGNHKENGDLKVNGKDMENGLNKKMEAVGLEEPDAGNKGVLDEKEKLNDEGDAGGHGYVGPGAPRTQPLPHRLARMTADKNADTYNFSHQKRGRCIIFNHKNFDRSTGLGVRNGTDRDRDECQQLFKLLGFEVKVYNDLTVARIKEAIENVAYDEDHTESDCLAIVFMSHGEQDVFYGYDGNFKAETLFDKFNADVCPSLAGKPKLFFIQACRGDGLDAGVQMVQTRVSDETDSGYLSYKIPTTCDFLICWSTVSGQFSWRNTSNGSWFIQSLVQVMQGHAYNDDLATLMTKANRHMILNFESNCPSAPHMHGKKQSATIVSTLMRKVQFNKKF</sequence>
<keyword evidence="4" id="KW-0378">Hydrolase</keyword>
<dbReference type="Gene3D" id="3.40.50.1460">
    <property type="match status" value="1"/>
</dbReference>
<keyword evidence="12" id="KW-1185">Reference proteome</keyword>
<keyword evidence="5" id="KW-0788">Thiol protease</keyword>
<dbReference type="SMART" id="SM00115">
    <property type="entry name" value="CASc"/>
    <property type="match status" value="1"/>
</dbReference>
<dbReference type="InterPro" id="IPR011600">
    <property type="entry name" value="Pept_C14_caspase"/>
</dbReference>
<evidence type="ECO:0000256" key="6">
    <source>
        <dbReference type="ARBA" id="ARBA00023145"/>
    </source>
</evidence>
<evidence type="ECO:0000256" key="1">
    <source>
        <dbReference type="ARBA" id="ARBA00010134"/>
    </source>
</evidence>
<dbReference type="AlphaFoldDB" id="A0AAV2QM25"/>
<keyword evidence="3" id="KW-0053">Apoptosis</keyword>
<evidence type="ECO:0000313" key="12">
    <source>
        <dbReference type="Proteomes" id="UP001497623"/>
    </source>
</evidence>
<dbReference type="PANTHER" id="PTHR10454:SF232">
    <property type="entry name" value="AT03047P-RELATED"/>
    <property type="match status" value="1"/>
</dbReference>